<protein>
    <submittedName>
        <fullName evidence="6">Transcriptional regulator</fullName>
    </submittedName>
</protein>
<organism evidence="6 7">
    <name type="scientific">Candidatus Oscillibacter excrementigallinarum</name>
    <dbReference type="NCBI Taxonomy" id="2838716"/>
    <lineage>
        <taxon>Bacteria</taxon>
        <taxon>Bacillati</taxon>
        <taxon>Bacillota</taxon>
        <taxon>Clostridia</taxon>
        <taxon>Eubacteriales</taxon>
        <taxon>Oscillospiraceae</taxon>
        <taxon>Oscillibacter</taxon>
    </lineage>
</organism>
<dbReference type="InterPro" id="IPR007324">
    <property type="entry name" value="Sugar-bd_dom_put"/>
</dbReference>
<dbReference type="AlphaFoldDB" id="A0A9D2LGV9"/>
<dbReference type="PANTHER" id="PTHR34294:SF1">
    <property type="entry name" value="TRANSCRIPTIONAL REGULATOR LSRR"/>
    <property type="match status" value="1"/>
</dbReference>
<dbReference type="SUPFAM" id="SSF100950">
    <property type="entry name" value="NagB/RpiA/CoA transferase-like"/>
    <property type="match status" value="1"/>
</dbReference>
<sequence length="311" mass="34686">MKISQEKQKKLAYVARRYYLEDQRQSDIAKELGVSRPMVSRMLAEARELGVVEITVHDAGTRTATLLERLRLSTSIRGGVLVEDGADEDATNQLLSQGAVELLRQLETRRLGVGWGYLIGQLVTWLEKHPQPDSPVTDICPLVGNANIPARNYQSNENVRLMAQQLGAAPHFLYLPALPEGLEEKQLLCSTEVYRQIHQQWEQLDTALVNIGNYPSSPDFASLVRYGSLLQQYHACGRMLVYYFNEQGTVIQSDQDFAIQIPLDTLRQCPRIIGVCSANTGAKALLGALRSGVFTHLVARSELVKSLLDPQ</sequence>
<keyword evidence="4" id="KW-0804">Transcription</keyword>
<evidence type="ECO:0000256" key="3">
    <source>
        <dbReference type="ARBA" id="ARBA00023125"/>
    </source>
</evidence>
<dbReference type="InterPro" id="IPR051054">
    <property type="entry name" value="SorC_transcr_regulators"/>
</dbReference>
<dbReference type="InterPro" id="IPR036390">
    <property type="entry name" value="WH_DNA-bd_sf"/>
</dbReference>
<evidence type="ECO:0000256" key="1">
    <source>
        <dbReference type="ARBA" id="ARBA00010466"/>
    </source>
</evidence>
<comment type="caution">
    <text evidence="6">The sequence shown here is derived from an EMBL/GenBank/DDBJ whole genome shotgun (WGS) entry which is preliminary data.</text>
</comment>
<dbReference type="InterPro" id="IPR037171">
    <property type="entry name" value="NagB/RpiA_transferase-like"/>
</dbReference>
<dbReference type="SUPFAM" id="SSF46785">
    <property type="entry name" value="Winged helix' DNA-binding domain"/>
    <property type="match status" value="1"/>
</dbReference>
<proteinExistence type="inferred from homology"/>
<keyword evidence="2" id="KW-0805">Transcription regulation</keyword>
<dbReference type="Proteomes" id="UP000823824">
    <property type="component" value="Unassembled WGS sequence"/>
</dbReference>
<evidence type="ECO:0000256" key="4">
    <source>
        <dbReference type="ARBA" id="ARBA00023163"/>
    </source>
</evidence>
<evidence type="ECO:0000259" key="5">
    <source>
        <dbReference type="Pfam" id="PF04198"/>
    </source>
</evidence>
<dbReference type="Gene3D" id="3.40.50.1360">
    <property type="match status" value="1"/>
</dbReference>
<keyword evidence="3" id="KW-0238">DNA-binding</keyword>
<dbReference type="Pfam" id="PF04198">
    <property type="entry name" value="Sugar-bind"/>
    <property type="match status" value="1"/>
</dbReference>
<dbReference type="InterPro" id="IPR036388">
    <property type="entry name" value="WH-like_DNA-bd_sf"/>
</dbReference>
<reference evidence="6" key="2">
    <citation type="submission" date="2021-04" db="EMBL/GenBank/DDBJ databases">
        <authorList>
            <person name="Gilroy R."/>
        </authorList>
    </citation>
    <scope>NUCLEOTIDE SEQUENCE</scope>
    <source>
        <strain evidence="6">ChiBcec18-1249</strain>
    </source>
</reference>
<dbReference type="EMBL" id="DWZJ01000006">
    <property type="protein sequence ID" value="HJB12228.1"/>
    <property type="molecule type" value="Genomic_DNA"/>
</dbReference>
<dbReference type="GO" id="GO:0003677">
    <property type="term" value="F:DNA binding"/>
    <property type="evidence" value="ECO:0007669"/>
    <property type="project" value="UniProtKB-KW"/>
</dbReference>
<comment type="similarity">
    <text evidence="1">Belongs to the SorC transcriptional regulatory family.</text>
</comment>
<evidence type="ECO:0000313" key="6">
    <source>
        <dbReference type="EMBL" id="HJB12228.1"/>
    </source>
</evidence>
<dbReference type="GO" id="GO:0030246">
    <property type="term" value="F:carbohydrate binding"/>
    <property type="evidence" value="ECO:0007669"/>
    <property type="project" value="InterPro"/>
</dbReference>
<dbReference type="Gene3D" id="1.10.10.10">
    <property type="entry name" value="Winged helix-like DNA-binding domain superfamily/Winged helix DNA-binding domain"/>
    <property type="match status" value="1"/>
</dbReference>
<gene>
    <name evidence="6" type="ORF">H9787_00790</name>
</gene>
<feature type="domain" description="Sugar-binding" evidence="5">
    <location>
        <begin position="75"/>
        <end position="308"/>
    </location>
</feature>
<reference evidence="6" key="1">
    <citation type="journal article" date="2021" name="PeerJ">
        <title>Extensive microbial diversity within the chicken gut microbiome revealed by metagenomics and culture.</title>
        <authorList>
            <person name="Gilroy R."/>
            <person name="Ravi A."/>
            <person name="Getino M."/>
            <person name="Pursley I."/>
            <person name="Horton D.L."/>
            <person name="Alikhan N.F."/>
            <person name="Baker D."/>
            <person name="Gharbi K."/>
            <person name="Hall N."/>
            <person name="Watson M."/>
            <person name="Adriaenssens E.M."/>
            <person name="Foster-Nyarko E."/>
            <person name="Jarju S."/>
            <person name="Secka A."/>
            <person name="Antonio M."/>
            <person name="Oren A."/>
            <person name="Chaudhuri R.R."/>
            <person name="La Ragione R."/>
            <person name="Hildebrand F."/>
            <person name="Pallen M.J."/>
        </authorList>
    </citation>
    <scope>NUCLEOTIDE SEQUENCE</scope>
    <source>
        <strain evidence="6">ChiBcec18-1249</strain>
    </source>
</reference>
<name>A0A9D2LGV9_9FIRM</name>
<dbReference type="PANTHER" id="PTHR34294">
    <property type="entry name" value="TRANSCRIPTIONAL REGULATOR-RELATED"/>
    <property type="match status" value="1"/>
</dbReference>
<evidence type="ECO:0000256" key="2">
    <source>
        <dbReference type="ARBA" id="ARBA00023015"/>
    </source>
</evidence>
<accession>A0A9D2LGV9</accession>
<evidence type="ECO:0000313" key="7">
    <source>
        <dbReference type="Proteomes" id="UP000823824"/>
    </source>
</evidence>